<dbReference type="Gene3D" id="1.10.220.10">
    <property type="entry name" value="Annexin"/>
    <property type="match status" value="1"/>
</dbReference>
<reference evidence="3" key="1">
    <citation type="submission" date="2023-05" db="EMBL/GenBank/DDBJ databases">
        <title>Nepenthes gracilis genome sequencing.</title>
        <authorList>
            <person name="Fukushima K."/>
        </authorList>
    </citation>
    <scope>NUCLEOTIDE SEQUENCE</scope>
    <source>
        <strain evidence="3">SING2019-196</strain>
    </source>
</reference>
<dbReference type="GO" id="GO:0009414">
    <property type="term" value="P:response to water deprivation"/>
    <property type="evidence" value="ECO:0007669"/>
    <property type="project" value="TreeGrafter"/>
</dbReference>
<dbReference type="InterPro" id="IPR018502">
    <property type="entry name" value="Annexin_repeat"/>
</dbReference>
<dbReference type="EMBL" id="BSYO01000006">
    <property type="protein sequence ID" value="GMH06042.1"/>
    <property type="molecule type" value="Genomic_DNA"/>
</dbReference>
<evidence type="ECO:0000313" key="4">
    <source>
        <dbReference type="Proteomes" id="UP001279734"/>
    </source>
</evidence>
<keyword evidence="4" id="KW-1185">Reference proteome</keyword>
<name>A0AAD3XIP1_NEPGR</name>
<dbReference type="InterPro" id="IPR037104">
    <property type="entry name" value="Annexin_sf"/>
</dbReference>
<dbReference type="GO" id="GO:0005544">
    <property type="term" value="F:calcium-dependent phospholipid binding"/>
    <property type="evidence" value="ECO:0007669"/>
    <property type="project" value="InterPro"/>
</dbReference>
<dbReference type="PANTHER" id="PTHR10502">
    <property type="entry name" value="ANNEXIN"/>
    <property type="match status" value="1"/>
</dbReference>
<organism evidence="3 4">
    <name type="scientific">Nepenthes gracilis</name>
    <name type="common">Slender pitcher plant</name>
    <dbReference type="NCBI Taxonomy" id="150966"/>
    <lineage>
        <taxon>Eukaryota</taxon>
        <taxon>Viridiplantae</taxon>
        <taxon>Streptophyta</taxon>
        <taxon>Embryophyta</taxon>
        <taxon>Tracheophyta</taxon>
        <taxon>Spermatophyta</taxon>
        <taxon>Magnoliopsida</taxon>
        <taxon>eudicotyledons</taxon>
        <taxon>Gunneridae</taxon>
        <taxon>Pentapetalae</taxon>
        <taxon>Caryophyllales</taxon>
        <taxon>Nepenthaceae</taxon>
        <taxon>Nepenthes</taxon>
    </lineage>
</organism>
<dbReference type="AlphaFoldDB" id="A0AAD3XIP1"/>
<dbReference type="GO" id="GO:0009408">
    <property type="term" value="P:response to heat"/>
    <property type="evidence" value="ECO:0007669"/>
    <property type="project" value="TreeGrafter"/>
</dbReference>
<dbReference type="GO" id="GO:0009651">
    <property type="term" value="P:response to salt stress"/>
    <property type="evidence" value="ECO:0007669"/>
    <property type="project" value="TreeGrafter"/>
</dbReference>
<protein>
    <submittedName>
        <fullName evidence="3">Uncharacterized protein</fullName>
    </submittedName>
</protein>
<dbReference type="GO" id="GO:0005509">
    <property type="term" value="F:calcium ion binding"/>
    <property type="evidence" value="ECO:0007669"/>
    <property type="project" value="InterPro"/>
</dbReference>
<dbReference type="GO" id="GO:0009409">
    <property type="term" value="P:response to cold"/>
    <property type="evidence" value="ECO:0007669"/>
    <property type="project" value="TreeGrafter"/>
</dbReference>
<dbReference type="GO" id="GO:0005737">
    <property type="term" value="C:cytoplasm"/>
    <property type="evidence" value="ECO:0007669"/>
    <property type="project" value="TreeGrafter"/>
</dbReference>
<accession>A0AAD3XIP1</accession>
<dbReference type="Pfam" id="PF00191">
    <property type="entry name" value="Annexin"/>
    <property type="match status" value="1"/>
</dbReference>
<keyword evidence="2" id="KW-0041">Annexin</keyword>
<evidence type="ECO:0000313" key="3">
    <source>
        <dbReference type="EMBL" id="GMH06042.1"/>
    </source>
</evidence>
<gene>
    <name evidence="3" type="ORF">Nepgr_007882</name>
</gene>
<sequence>MLIRGAYSSSHGEVPVQALDKELTTDFEVRFGECVIFWRCLTLELSSNGFIKQLAILLWTLDLVKHDAYFSSEAIKRFTSSNWVLMEIACTRFLADLFLLRQVYHQLYIKFLEDVSHYTVGDFHKKWICSTLWRSMMAESVPLDKAFGKDTRGDREKMLLALVGHEDA</sequence>
<dbReference type="GO" id="GO:0001786">
    <property type="term" value="F:phosphatidylserine binding"/>
    <property type="evidence" value="ECO:0007669"/>
    <property type="project" value="TreeGrafter"/>
</dbReference>
<dbReference type="Proteomes" id="UP001279734">
    <property type="component" value="Unassembled WGS sequence"/>
</dbReference>
<evidence type="ECO:0000256" key="2">
    <source>
        <dbReference type="ARBA" id="ARBA00023216"/>
    </source>
</evidence>
<dbReference type="GO" id="GO:0005886">
    <property type="term" value="C:plasma membrane"/>
    <property type="evidence" value="ECO:0007669"/>
    <property type="project" value="TreeGrafter"/>
</dbReference>
<comment type="caution">
    <text evidence="3">The sequence shown here is derived from an EMBL/GenBank/DDBJ whole genome shotgun (WGS) entry which is preliminary data.</text>
</comment>
<evidence type="ECO:0000256" key="1">
    <source>
        <dbReference type="ARBA" id="ARBA00022737"/>
    </source>
</evidence>
<dbReference type="PANTHER" id="PTHR10502:SF220">
    <property type="entry name" value="ANNEXIN D2"/>
    <property type="match status" value="1"/>
</dbReference>
<keyword evidence="1" id="KW-0677">Repeat</keyword>
<proteinExistence type="predicted"/>
<dbReference type="SUPFAM" id="SSF47874">
    <property type="entry name" value="Annexin"/>
    <property type="match status" value="1"/>
</dbReference>